<comment type="caution">
    <text evidence="2">The sequence shown here is derived from an EMBL/GenBank/DDBJ whole genome shotgun (WGS) entry which is preliminary data.</text>
</comment>
<dbReference type="EMBL" id="JAWZYT010002439">
    <property type="protein sequence ID" value="KAK4304371.1"/>
    <property type="molecule type" value="Genomic_DNA"/>
</dbReference>
<keyword evidence="3" id="KW-1185">Reference proteome</keyword>
<reference evidence="2" key="1">
    <citation type="submission" date="2023-11" db="EMBL/GenBank/DDBJ databases">
        <title>Genome assemblies of two species of porcelain crab, Petrolisthes cinctipes and Petrolisthes manimaculis (Anomura: Porcellanidae).</title>
        <authorList>
            <person name="Angst P."/>
        </authorList>
    </citation>
    <scope>NUCLEOTIDE SEQUENCE</scope>
    <source>
        <strain evidence="2">PB745_02</strain>
        <tissue evidence="2">Gill</tissue>
    </source>
</reference>
<evidence type="ECO:0000313" key="2">
    <source>
        <dbReference type="EMBL" id="KAK4304371.1"/>
    </source>
</evidence>
<organism evidence="2 3">
    <name type="scientific">Petrolisthes manimaculis</name>
    <dbReference type="NCBI Taxonomy" id="1843537"/>
    <lineage>
        <taxon>Eukaryota</taxon>
        <taxon>Metazoa</taxon>
        <taxon>Ecdysozoa</taxon>
        <taxon>Arthropoda</taxon>
        <taxon>Crustacea</taxon>
        <taxon>Multicrustacea</taxon>
        <taxon>Malacostraca</taxon>
        <taxon>Eumalacostraca</taxon>
        <taxon>Eucarida</taxon>
        <taxon>Decapoda</taxon>
        <taxon>Pleocyemata</taxon>
        <taxon>Anomura</taxon>
        <taxon>Galatheoidea</taxon>
        <taxon>Porcellanidae</taxon>
        <taxon>Petrolisthes</taxon>
    </lineage>
</organism>
<sequence length="121" mass="12841">MTPNHSISKDDGSGSSSGASCILWGSSSVSAYKPPPNRDSASSSDSGVCESPRALDRLLASHCLHASLPRPRRPQLSTPAHTHHSDYLATIPPQRIQPDRTVCRLVGGSMLSHCLTNIVTV</sequence>
<protein>
    <submittedName>
        <fullName evidence="2">Uncharacterized protein</fullName>
    </submittedName>
</protein>
<accession>A0AAE1U0V1</accession>
<dbReference type="AlphaFoldDB" id="A0AAE1U0V1"/>
<proteinExistence type="predicted"/>
<evidence type="ECO:0000313" key="3">
    <source>
        <dbReference type="Proteomes" id="UP001292094"/>
    </source>
</evidence>
<gene>
    <name evidence="2" type="ORF">Pmani_023671</name>
</gene>
<name>A0AAE1U0V1_9EUCA</name>
<dbReference type="Proteomes" id="UP001292094">
    <property type="component" value="Unassembled WGS sequence"/>
</dbReference>
<evidence type="ECO:0000256" key="1">
    <source>
        <dbReference type="SAM" id="MobiDB-lite"/>
    </source>
</evidence>
<feature type="region of interest" description="Disordered" evidence="1">
    <location>
        <begin position="29"/>
        <end position="49"/>
    </location>
</feature>